<evidence type="ECO:0000313" key="1">
    <source>
        <dbReference type="EMBL" id="CAD8209780.1"/>
    </source>
</evidence>
<reference evidence="1" key="1">
    <citation type="submission" date="2021-01" db="EMBL/GenBank/DDBJ databases">
        <authorList>
            <consortium name="Genoscope - CEA"/>
            <person name="William W."/>
        </authorList>
    </citation>
    <scope>NUCLEOTIDE SEQUENCE</scope>
</reference>
<accession>A0A8S1Y8B1</accession>
<keyword evidence="2" id="KW-1185">Reference proteome</keyword>
<sequence length="146" mass="16889">MNNLVFSYLFSKGLQILIQQLNTPDIIAVIRLQAATRAQNATILTMKRVFFNNKIVKYYLVPQFILFSIPSIKTDTVLFTLSFLLRYEKTEDISKKLHINVIIANKEIIVLKVVSKFKLTICNIDVKVNSQKLDVQILINPEQIKY</sequence>
<dbReference type="Proteomes" id="UP000689195">
    <property type="component" value="Unassembled WGS sequence"/>
</dbReference>
<dbReference type="OrthoDB" id="320047at2759"/>
<protein>
    <submittedName>
        <fullName evidence="1">Uncharacterized protein</fullName>
    </submittedName>
</protein>
<comment type="caution">
    <text evidence="1">The sequence shown here is derived from an EMBL/GenBank/DDBJ whole genome shotgun (WGS) entry which is preliminary data.</text>
</comment>
<dbReference type="EMBL" id="CAJJDO010000156">
    <property type="protein sequence ID" value="CAD8209780.1"/>
    <property type="molecule type" value="Genomic_DNA"/>
</dbReference>
<organism evidence="1 2">
    <name type="scientific">Paramecium pentaurelia</name>
    <dbReference type="NCBI Taxonomy" id="43138"/>
    <lineage>
        <taxon>Eukaryota</taxon>
        <taxon>Sar</taxon>
        <taxon>Alveolata</taxon>
        <taxon>Ciliophora</taxon>
        <taxon>Intramacronucleata</taxon>
        <taxon>Oligohymenophorea</taxon>
        <taxon>Peniculida</taxon>
        <taxon>Parameciidae</taxon>
        <taxon>Paramecium</taxon>
    </lineage>
</organism>
<proteinExistence type="predicted"/>
<evidence type="ECO:0000313" key="2">
    <source>
        <dbReference type="Proteomes" id="UP000689195"/>
    </source>
</evidence>
<dbReference type="AlphaFoldDB" id="A0A8S1Y8B1"/>
<name>A0A8S1Y8B1_9CILI</name>
<gene>
    <name evidence="1" type="ORF">PPENT_87.1.T1560033</name>
</gene>